<feature type="compositionally biased region" description="Polar residues" evidence="1">
    <location>
        <begin position="516"/>
        <end position="526"/>
    </location>
</feature>
<dbReference type="AlphaFoldDB" id="A0A1L7TVY5"/>
<evidence type="ECO:0000256" key="1">
    <source>
        <dbReference type="SAM" id="MobiDB-lite"/>
    </source>
</evidence>
<sequence>MSVPGIPDHDAFWGDTNDQMKEKTKAYAESAIKAMERQFLLEQYWHPWRQDTACEIKFNIRIFELMGDHCDLPNGPTPIDNPRDLLMYWESAPKHESPQKTNRRVIIIEDLHPRLVELLGVLLDIPPEFFLAHCEEFVSLSVSDASGAPQGSSAYWKVPVPRRYDVPHRCNQPLLKGRYYAKLGNFNRGAMTLTQNTRSIDLPSFVSYWGKPYGNDSWTSVILVDPHECRLDYAERMSPSSVILADPSYLRDITREFRLGSSFDKMIRQYQQRIFDTVVEAYEKHEFEISEDPFSATIFARNTVRSIWEEFVIREAINVHDIQFDDQQQQSKYASLLGSTSRNSRNVPSYEKYQELMEIRQSIREKKRDLQNIMWSFQCRTEQEEDSDSMAQGEHESWAILEEKLEAAESTLGDHLEMFAQRSALVQAEAANRMARSSGQLTKIATIIVPCSFVASIFSMGGNFAAGEPLFFVYWTISVPITLILLAWVFSNDEDAIDFFNGRILHPVLEMFGKADNSSQEIQRSSNGEEKGNWFKQRHREQRLEEGQSS</sequence>
<dbReference type="VEuPathDB" id="FungiDB:FMAN_00213"/>
<name>A0A1L7TVY5_FUSMA</name>
<comment type="caution">
    <text evidence="3">The sequence shown here is derived from an EMBL/GenBank/DDBJ whole genome shotgun (WGS) entry which is preliminary data.</text>
</comment>
<keyword evidence="2" id="KW-0472">Membrane</keyword>
<dbReference type="GO" id="GO:0046873">
    <property type="term" value="F:metal ion transmembrane transporter activity"/>
    <property type="evidence" value="ECO:0007669"/>
    <property type="project" value="InterPro"/>
</dbReference>
<dbReference type="InterPro" id="IPR002523">
    <property type="entry name" value="MgTranspt_CorA/ZnTranspt_ZntB"/>
</dbReference>
<evidence type="ECO:0000313" key="3">
    <source>
        <dbReference type="EMBL" id="CVL02714.1"/>
    </source>
</evidence>
<feature type="region of interest" description="Disordered" evidence="1">
    <location>
        <begin position="516"/>
        <end position="550"/>
    </location>
</feature>
<dbReference type="Proteomes" id="UP000184255">
    <property type="component" value="Unassembled WGS sequence"/>
</dbReference>
<proteinExistence type="predicted"/>
<protein>
    <submittedName>
        <fullName evidence="3">Uncharacterized protein</fullName>
    </submittedName>
</protein>
<gene>
    <name evidence="3" type="ORF">FMAN_00213</name>
</gene>
<dbReference type="Gene3D" id="1.20.58.340">
    <property type="entry name" value="Magnesium transport protein CorA, transmembrane region"/>
    <property type="match status" value="1"/>
</dbReference>
<dbReference type="GeneID" id="65079486"/>
<reference evidence="4" key="1">
    <citation type="journal article" date="2016" name="Genome Biol. Evol.">
        <title>Comparative 'omics' of the Fusarium fujikuroi species complex highlights differences in genetic potential and metabolite synthesis.</title>
        <authorList>
            <person name="Niehaus E.-M."/>
            <person name="Muensterkoetter M."/>
            <person name="Proctor R.H."/>
            <person name="Brown D.W."/>
            <person name="Sharon A."/>
            <person name="Idan Y."/>
            <person name="Oren-Young L."/>
            <person name="Sieber C.M."/>
            <person name="Novak O."/>
            <person name="Pencik A."/>
            <person name="Tarkowska D."/>
            <person name="Hromadova K."/>
            <person name="Freeman S."/>
            <person name="Maymon M."/>
            <person name="Elazar M."/>
            <person name="Youssef S.A."/>
            <person name="El-Shabrawy E.S.M."/>
            <person name="Shalaby A.B.A."/>
            <person name="Houterman P."/>
            <person name="Brock N.L."/>
            <person name="Burkhardt I."/>
            <person name="Tsavkelova E.A."/>
            <person name="Dickschat J.S."/>
            <person name="Galuszka P."/>
            <person name="Gueldener U."/>
            <person name="Tudzynski B."/>
        </authorList>
    </citation>
    <scope>NUCLEOTIDE SEQUENCE [LARGE SCALE GENOMIC DNA]</scope>
    <source>
        <strain evidence="4">MRC7560</strain>
    </source>
</reference>
<keyword evidence="4" id="KW-1185">Reference proteome</keyword>
<dbReference type="GO" id="GO:0016020">
    <property type="term" value="C:membrane"/>
    <property type="evidence" value="ECO:0007669"/>
    <property type="project" value="InterPro"/>
</dbReference>
<feature type="transmembrane region" description="Helical" evidence="2">
    <location>
        <begin position="444"/>
        <end position="466"/>
    </location>
</feature>
<evidence type="ECO:0000256" key="2">
    <source>
        <dbReference type="SAM" id="Phobius"/>
    </source>
</evidence>
<keyword evidence="2" id="KW-1133">Transmembrane helix</keyword>
<accession>A0A1L7TVY5</accession>
<dbReference type="RefSeq" id="XP_041687757.1">
    <property type="nucleotide sequence ID" value="XM_041822036.1"/>
</dbReference>
<feature type="transmembrane region" description="Helical" evidence="2">
    <location>
        <begin position="472"/>
        <end position="490"/>
    </location>
</feature>
<dbReference type="Pfam" id="PF01544">
    <property type="entry name" value="CorA"/>
    <property type="match status" value="1"/>
</dbReference>
<evidence type="ECO:0000313" key="4">
    <source>
        <dbReference type="Proteomes" id="UP000184255"/>
    </source>
</evidence>
<organism evidence="3 4">
    <name type="scientific">Fusarium mangiferae</name>
    <name type="common">Mango malformation disease fungus</name>
    <dbReference type="NCBI Taxonomy" id="192010"/>
    <lineage>
        <taxon>Eukaryota</taxon>
        <taxon>Fungi</taxon>
        <taxon>Dikarya</taxon>
        <taxon>Ascomycota</taxon>
        <taxon>Pezizomycotina</taxon>
        <taxon>Sordariomycetes</taxon>
        <taxon>Hypocreomycetidae</taxon>
        <taxon>Hypocreales</taxon>
        <taxon>Nectriaceae</taxon>
        <taxon>Fusarium</taxon>
        <taxon>Fusarium fujikuroi species complex</taxon>
    </lineage>
</organism>
<keyword evidence="2" id="KW-0812">Transmembrane</keyword>
<dbReference type="EMBL" id="FCQH01000013">
    <property type="protein sequence ID" value="CVL02714.1"/>
    <property type="molecule type" value="Genomic_DNA"/>
</dbReference>